<feature type="transmembrane region" description="Helical" evidence="1">
    <location>
        <begin position="309"/>
        <end position="330"/>
    </location>
</feature>
<feature type="transmembrane region" description="Helical" evidence="1">
    <location>
        <begin position="165"/>
        <end position="186"/>
    </location>
</feature>
<dbReference type="EMBL" id="MCRM02000001">
    <property type="protein sequence ID" value="PNV77017.1"/>
    <property type="molecule type" value="Genomic_DNA"/>
</dbReference>
<organism evidence="2 3">
    <name type="scientific">Leptospira inadai serovar Lyme</name>
    <dbReference type="NCBI Taxonomy" id="293084"/>
    <lineage>
        <taxon>Bacteria</taxon>
        <taxon>Pseudomonadati</taxon>
        <taxon>Spirochaetota</taxon>
        <taxon>Spirochaetia</taxon>
        <taxon>Leptospirales</taxon>
        <taxon>Leptospiraceae</taxon>
        <taxon>Leptospira</taxon>
    </lineage>
</organism>
<evidence type="ECO:0000313" key="2">
    <source>
        <dbReference type="EMBL" id="PNV77017.1"/>
    </source>
</evidence>
<feature type="transmembrane region" description="Helical" evidence="1">
    <location>
        <begin position="342"/>
        <end position="361"/>
    </location>
</feature>
<feature type="transmembrane region" description="Helical" evidence="1">
    <location>
        <begin position="282"/>
        <end position="303"/>
    </location>
</feature>
<dbReference type="RefSeq" id="WP_010410014.1">
    <property type="nucleotide sequence ID" value="NZ_MCRM02000001.1"/>
</dbReference>
<sequence>MYWIFVSGFLFVASLSLTLARFPVEIYWNPDVLYVPTLLTDILRDGGSLRGWSLASSPYLFPDLPLVFLLSLFTKQPFWALVSFSVLQASFFVWALGRFLRTLEPQVPARYSYSFSLLITSFLLLVSEKFPILYLFLLPAMHTSAFLATLWAWPYLYNEKTPRFFFFPVLCLLVMSDRILLLELYLTAALAWTRRYGRWGTIFPQLSLRFFFSGVIGFGLHTFLRTFLSMEASNKISVIESFRRISEDLIGWLSKGDLPGIFFILALIAGIWALFRGKERGFSFGFVAYLQLILLGIAPMAGLYTDKYSLRYCVPAFYLTPALFGTLVLSRDLGKRKNSRNFALLGMILGLSSLALLGPLVPEGSWGFRGIPKPPEANCVDSLSETENFVLVLTDGKKAKRILVYSDKNIRAISVDFSTLEGSHSLSNREWYIFPPEGPFAVLPEGLGEARIRSFYGEPAKILECPNTKKHVLLYEDTAKIRTLLQRPFQKTK</sequence>
<feature type="transmembrane region" description="Helical" evidence="1">
    <location>
        <begin position="78"/>
        <end position="97"/>
    </location>
</feature>
<evidence type="ECO:0008006" key="4">
    <source>
        <dbReference type="Google" id="ProtNLM"/>
    </source>
</evidence>
<keyword evidence="1" id="KW-0812">Transmembrane</keyword>
<feature type="transmembrane region" description="Helical" evidence="1">
    <location>
        <begin position="52"/>
        <end position="73"/>
    </location>
</feature>
<gene>
    <name evidence="2" type="ORF">BES34_001745</name>
</gene>
<proteinExistence type="predicted"/>
<name>A0ABX4YP42_9LEPT</name>
<keyword evidence="1" id="KW-0472">Membrane</keyword>
<reference evidence="2" key="1">
    <citation type="submission" date="2018-01" db="EMBL/GenBank/DDBJ databases">
        <title>Genomic characterization of Leptospira inadai serogroup Lyme isolated from captured rat in Brazil and comparative analysis with human reference strain.</title>
        <authorList>
            <person name="Moreno L.Z."/>
            <person name="Loureiro A.P."/>
            <person name="Miraglia F."/>
            <person name="Kremer F.S."/>
            <person name="Eslabao M.R."/>
            <person name="Dellagostin O.A."/>
            <person name="Lilenbaum W."/>
            <person name="Moreno A.M."/>
        </authorList>
    </citation>
    <scope>NUCLEOTIDE SEQUENCE [LARGE SCALE GENOMIC DNA]</scope>
    <source>
        <strain evidence="2">M34/99</strain>
    </source>
</reference>
<keyword evidence="3" id="KW-1185">Reference proteome</keyword>
<comment type="caution">
    <text evidence="2">The sequence shown here is derived from an EMBL/GenBank/DDBJ whole genome shotgun (WGS) entry which is preliminary data.</text>
</comment>
<evidence type="ECO:0000256" key="1">
    <source>
        <dbReference type="SAM" id="Phobius"/>
    </source>
</evidence>
<feature type="transmembrane region" description="Helical" evidence="1">
    <location>
        <begin position="133"/>
        <end position="153"/>
    </location>
</feature>
<dbReference type="Proteomes" id="UP000094669">
    <property type="component" value="Unassembled WGS sequence"/>
</dbReference>
<feature type="transmembrane region" description="Helical" evidence="1">
    <location>
        <begin position="109"/>
        <end position="126"/>
    </location>
</feature>
<accession>A0ABX4YP42</accession>
<keyword evidence="1" id="KW-1133">Transmembrane helix</keyword>
<feature type="transmembrane region" description="Helical" evidence="1">
    <location>
        <begin position="258"/>
        <end position="275"/>
    </location>
</feature>
<evidence type="ECO:0000313" key="3">
    <source>
        <dbReference type="Proteomes" id="UP000094669"/>
    </source>
</evidence>
<protein>
    <recommendedName>
        <fullName evidence="4">Membrane protein, PF09852 family</fullName>
    </recommendedName>
</protein>
<feature type="transmembrane region" description="Helical" evidence="1">
    <location>
        <begin position="206"/>
        <end position="224"/>
    </location>
</feature>